<organism evidence="1 2">
    <name type="scientific">Caligus rogercresseyi</name>
    <name type="common">Sea louse</name>
    <dbReference type="NCBI Taxonomy" id="217165"/>
    <lineage>
        <taxon>Eukaryota</taxon>
        <taxon>Metazoa</taxon>
        <taxon>Ecdysozoa</taxon>
        <taxon>Arthropoda</taxon>
        <taxon>Crustacea</taxon>
        <taxon>Multicrustacea</taxon>
        <taxon>Hexanauplia</taxon>
        <taxon>Copepoda</taxon>
        <taxon>Siphonostomatoida</taxon>
        <taxon>Caligidae</taxon>
        <taxon>Caligus</taxon>
    </lineage>
</organism>
<gene>
    <name evidence="1" type="ORF">FKW44_010352</name>
</gene>
<name>A0A7T8HH07_CALRO</name>
<accession>A0A7T8HH07</accession>
<dbReference type="AlphaFoldDB" id="A0A7T8HH07"/>
<dbReference type="EMBL" id="CP045895">
    <property type="protein sequence ID" value="QQP49621.1"/>
    <property type="molecule type" value="Genomic_DNA"/>
</dbReference>
<evidence type="ECO:0000313" key="2">
    <source>
        <dbReference type="Proteomes" id="UP000595437"/>
    </source>
</evidence>
<feature type="non-terminal residue" evidence="1">
    <location>
        <position position="56"/>
    </location>
</feature>
<protein>
    <submittedName>
        <fullName evidence="1">Uncharacterized protein</fullName>
    </submittedName>
</protein>
<proteinExistence type="predicted"/>
<dbReference type="Proteomes" id="UP000595437">
    <property type="component" value="Chromosome 6"/>
</dbReference>
<sequence length="56" mass="6162">LSSSHEARFHSEEQIPAPTCSVCMTILPKPEENPSMVKAHAVLHPPQLNSSQRLSI</sequence>
<feature type="non-terminal residue" evidence="1">
    <location>
        <position position="1"/>
    </location>
</feature>
<reference evidence="2" key="1">
    <citation type="submission" date="2021-01" db="EMBL/GenBank/DDBJ databases">
        <title>Caligus Genome Assembly.</title>
        <authorList>
            <person name="Gallardo-Escarate C."/>
        </authorList>
    </citation>
    <scope>NUCLEOTIDE SEQUENCE [LARGE SCALE GENOMIC DNA]</scope>
</reference>
<evidence type="ECO:0000313" key="1">
    <source>
        <dbReference type="EMBL" id="QQP49621.1"/>
    </source>
</evidence>
<keyword evidence="2" id="KW-1185">Reference proteome</keyword>